<evidence type="ECO:0000313" key="2">
    <source>
        <dbReference type="Proteomes" id="UP000292082"/>
    </source>
</evidence>
<keyword evidence="2" id="KW-1185">Reference proteome</keyword>
<reference evidence="1 2" key="1">
    <citation type="submission" date="2019-01" db="EMBL/GenBank/DDBJ databases">
        <title>Draft genome sequences of three monokaryotic isolates of the white-rot basidiomycete fungus Dichomitus squalens.</title>
        <authorList>
            <consortium name="DOE Joint Genome Institute"/>
            <person name="Lopez S.C."/>
            <person name="Andreopoulos B."/>
            <person name="Pangilinan J."/>
            <person name="Lipzen A."/>
            <person name="Riley R."/>
            <person name="Ahrendt S."/>
            <person name="Ng V."/>
            <person name="Barry K."/>
            <person name="Daum C."/>
            <person name="Grigoriev I.V."/>
            <person name="Hilden K.S."/>
            <person name="Makela M.R."/>
            <person name="de Vries R.P."/>
        </authorList>
    </citation>
    <scope>NUCLEOTIDE SEQUENCE [LARGE SCALE GENOMIC DNA]</scope>
    <source>
        <strain evidence="1 2">CBS 464.89</strain>
    </source>
</reference>
<dbReference type="AlphaFoldDB" id="A0A4Q9PIV9"/>
<evidence type="ECO:0000313" key="1">
    <source>
        <dbReference type="EMBL" id="TBU53995.1"/>
    </source>
</evidence>
<gene>
    <name evidence="1" type="ORF">BD310DRAFT_936931</name>
</gene>
<organism evidence="1 2">
    <name type="scientific">Dichomitus squalens</name>
    <dbReference type="NCBI Taxonomy" id="114155"/>
    <lineage>
        <taxon>Eukaryota</taxon>
        <taxon>Fungi</taxon>
        <taxon>Dikarya</taxon>
        <taxon>Basidiomycota</taxon>
        <taxon>Agaricomycotina</taxon>
        <taxon>Agaricomycetes</taxon>
        <taxon>Polyporales</taxon>
        <taxon>Polyporaceae</taxon>
        <taxon>Dichomitus</taxon>
    </lineage>
</organism>
<dbReference type="EMBL" id="ML145200">
    <property type="protein sequence ID" value="TBU53995.1"/>
    <property type="molecule type" value="Genomic_DNA"/>
</dbReference>
<protein>
    <submittedName>
        <fullName evidence="1">Uncharacterized protein</fullName>
    </submittedName>
</protein>
<dbReference type="Proteomes" id="UP000292082">
    <property type="component" value="Unassembled WGS sequence"/>
</dbReference>
<sequence length="107" mass="11839">MHVHMSFFPFLRPAFSRPSSAAATNSCCFTRSWQLPCRSPPSGHHSSSCAHSSLFIHTANASSPLYELLSEFASRRPSQPLYAEPPSCSITQSRLHASKPHHCLMRG</sequence>
<name>A0A4Q9PIV9_9APHY</name>
<accession>A0A4Q9PIV9</accession>
<proteinExistence type="predicted"/>